<sequence length="92" mass="10104">MAVRSIGWATIAANSSMDWFIHGFTNRESVVYSLVVFPGSGNGVLYPKGDATLYQGRYVKHVDGTFAQVVTIRNNAPYNTCNVNLLAQVESF</sequence>
<dbReference type="Proteomes" id="UP001596150">
    <property type="component" value="Unassembled WGS sequence"/>
</dbReference>
<comment type="caution">
    <text evidence="1">The sequence shown here is derived from an EMBL/GenBank/DDBJ whole genome shotgun (WGS) entry which is preliminary data.</text>
</comment>
<name>A0ABW0PR98_9HYPH</name>
<protein>
    <submittedName>
        <fullName evidence="1">Uncharacterized protein</fullName>
    </submittedName>
</protein>
<organism evidence="1 2">
    <name type="scientific">Kaistia terrae</name>
    <dbReference type="NCBI Taxonomy" id="537017"/>
    <lineage>
        <taxon>Bacteria</taxon>
        <taxon>Pseudomonadati</taxon>
        <taxon>Pseudomonadota</taxon>
        <taxon>Alphaproteobacteria</taxon>
        <taxon>Hyphomicrobiales</taxon>
        <taxon>Kaistiaceae</taxon>
        <taxon>Kaistia</taxon>
    </lineage>
</organism>
<dbReference type="EMBL" id="JBHSML010000002">
    <property type="protein sequence ID" value="MFC5515055.1"/>
    <property type="molecule type" value="Genomic_DNA"/>
</dbReference>
<reference evidence="2" key="1">
    <citation type="journal article" date="2019" name="Int. J. Syst. Evol. Microbiol.">
        <title>The Global Catalogue of Microorganisms (GCM) 10K type strain sequencing project: providing services to taxonomists for standard genome sequencing and annotation.</title>
        <authorList>
            <consortium name="The Broad Institute Genomics Platform"/>
            <consortium name="The Broad Institute Genome Sequencing Center for Infectious Disease"/>
            <person name="Wu L."/>
            <person name="Ma J."/>
        </authorList>
    </citation>
    <scope>NUCLEOTIDE SEQUENCE [LARGE SCALE GENOMIC DNA]</scope>
    <source>
        <strain evidence="2">KACC 12633</strain>
    </source>
</reference>
<keyword evidence="2" id="KW-1185">Reference proteome</keyword>
<dbReference type="RefSeq" id="WP_266343062.1">
    <property type="nucleotide sequence ID" value="NZ_JAPKNH010000002.1"/>
</dbReference>
<accession>A0ABW0PR98</accession>
<proteinExistence type="predicted"/>
<evidence type="ECO:0000313" key="1">
    <source>
        <dbReference type="EMBL" id="MFC5515055.1"/>
    </source>
</evidence>
<evidence type="ECO:0000313" key="2">
    <source>
        <dbReference type="Proteomes" id="UP001596150"/>
    </source>
</evidence>
<gene>
    <name evidence="1" type="ORF">ACFPP9_04670</name>
</gene>